<gene>
    <name evidence="1" type="ORF">DLM65_14080</name>
</gene>
<dbReference type="EMBL" id="QHBU01000271">
    <property type="protein sequence ID" value="PZR78068.1"/>
    <property type="molecule type" value="Genomic_DNA"/>
</dbReference>
<evidence type="ECO:0000313" key="1">
    <source>
        <dbReference type="EMBL" id="PZR78068.1"/>
    </source>
</evidence>
<name>A0A2W5ZXK4_9BACT</name>
<dbReference type="AlphaFoldDB" id="A0A2W5ZXK4"/>
<evidence type="ECO:0000313" key="2">
    <source>
        <dbReference type="Proteomes" id="UP000248724"/>
    </source>
</evidence>
<reference evidence="1 2" key="1">
    <citation type="journal article" date="2017" name="Nature">
        <title>Atmospheric trace gases support primary production in Antarctic desert surface soil.</title>
        <authorList>
            <person name="Ji M."/>
            <person name="Greening C."/>
            <person name="Vanwonterghem I."/>
            <person name="Carere C.R."/>
            <person name="Bay S.K."/>
            <person name="Steen J.A."/>
            <person name="Montgomery K."/>
            <person name="Lines T."/>
            <person name="Beardall J."/>
            <person name="van Dorst J."/>
            <person name="Snape I."/>
            <person name="Stott M.B."/>
            <person name="Hugenholtz P."/>
            <person name="Ferrari B.C."/>
        </authorList>
    </citation>
    <scope>NUCLEOTIDE SEQUENCE [LARGE SCALE GENOMIC DNA]</scope>
    <source>
        <strain evidence="1">RRmetagenome_bin12</strain>
    </source>
</reference>
<comment type="caution">
    <text evidence="1">The sequence shown here is derived from an EMBL/GenBank/DDBJ whole genome shotgun (WGS) entry which is preliminary data.</text>
</comment>
<dbReference type="Proteomes" id="UP000248724">
    <property type="component" value="Unassembled WGS sequence"/>
</dbReference>
<protein>
    <recommendedName>
        <fullName evidence="3">Antitoxin</fullName>
    </recommendedName>
</protein>
<evidence type="ECO:0008006" key="3">
    <source>
        <dbReference type="Google" id="ProtNLM"/>
    </source>
</evidence>
<accession>A0A2W5ZXK4</accession>
<proteinExistence type="predicted"/>
<organism evidence="1 2">
    <name type="scientific">Candidatus Aeolococcus gillhamiae</name>
    <dbReference type="NCBI Taxonomy" id="3127015"/>
    <lineage>
        <taxon>Bacteria</taxon>
        <taxon>Bacillati</taxon>
        <taxon>Candidatus Dormiibacterota</taxon>
        <taxon>Candidatus Dormibacteria</taxon>
        <taxon>Candidatus Aeolococcales</taxon>
        <taxon>Candidatus Aeolococcaceae</taxon>
        <taxon>Candidatus Aeolococcus</taxon>
    </lineage>
</organism>
<sequence>MPNKAKVSITLDPSKLSHAQELLGTMTVSHLVDLALDRLIGDELDRRHIEGYVRYPVDESEDAWAEARRPGDIADDTDWASLYAVEPE</sequence>